<comment type="caution">
    <text evidence="8">The sequence shown here is derived from an EMBL/GenBank/DDBJ whole genome shotgun (WGS) entry which is preliminary data.</text>
</comment>
<dbReference type="PANTHER" id="PTHR30068">
    <property type="entry name" value="URONATE ISOMERASE"/>
    <property type="match status" value="1"/>
</dbReference>
<proteinExistence type="inferred from homology"/>
<dbReference type="RefSeq" id="WP_043708477.1">
    <property type="nucleotide sequence ID" value="NZ_JALOCT010000009.1"/>
</dbReference>
<gene>
    <name evidence="7 8" type="primary">uxaC</name>
    <name evidence="8" type="ORF">QX99_02312</name>
</gene>
<evidence type="ECO:0000313" key="8">
    <source>
        <dbReference type="EMBL" id="KIU19027.1"/>
    </source>
</evidence>
<keyword evidence="9" id="KW-1185">Reference proteome</keyword>
<dbReference type="GO" id="GO:0042840">
    <property type="term" value="P:D-glucuronate catabolic process"/>
    <property type="evidence" value="ECO:0007669"/>
    <property type="project" value="TreeGrafter"/>
</dbReference>
<evidence type="ECO:0000256" key="4">
    <source>
        <dbReference type="ARBA" id="ARBA00012546"/>
    </source>
</evidence>
<dbReference type="UniPathway" id="UPA00246"/>
<dbReference type="STRING" id="137591.AO080_11215"/>
<comment type="similarity">
    <text evidence="3 7">Belongs to the metallo-dependent hydrolases superfamily. Uronate isomerase family.</text>
</comment>
<protein>
    <recommendedName>
        <fullName evidence="5 7">Uronate isomerase</fullName>
        <ecNumber evidence="4 7">5.3.1.12</ecNumber>
    </recommendedName>
    <alternativeName>
        <fullName evidence="7">Glucuronate isomerase</fullName>
    </alternativeName>
    <alternativeName>
        <fullName evidence="7">Uronic isomerase</fullName>
    </alternativeName>
</protein>
<dbReference type="AlphaFoldDB" id="A0A0D1LXC5"/>
<dbReference type="eggNOG" id="COG1904">
    <property type="taxonomic scope" value="Bacteria"/>
</dbReference>
<accession>A0A0D1LXC5</accession>
<dbReference type="GO" id="GO:0008880">
    <property type="term" value="F:glucuronate isomerase activity"/>
    <property type="evidence" value="ECO:0007669"/>
    <property type="project" value="UniProtKB-UniRule"/>
</dbReference>
<sequence length="468" mass="52898">MAFLDDNFMLKTTVAQRLYHEYAADQPIVDYHCHLSPKEIYDNQQPANLTRLWLSEGTVGDHYKWRIMRANGVPERLITGDGDDYDKFVAWAGTLERAIGNPLFEWSHLELRRYFGINEVLNRQSAPQIWARANELLADPAFTPRELIKRSNVAVVVTTDDPADDLYYHQLLADEEDAFRVLPGMRPDAAMAIEQPDFALYMEKLAAVSGIAIDSFASLVTALDQRFEAFHALVGRISDYGLNTYHYAAATPAEIEDIFAKGLANDPLTELEIAQYTAAFLQVAMRQNKAHGWAMQYHINAVRAANKPQFDELGPNVGGDSVGTQDDMPDQIRLLFEDSQRQGILPKSVVYSLNDKDWLELVTLLGSFQEGPTQKMQFGAAWWFNDTHDGMVKQLKLLASQGLLANFVGMLTDSRSFLSYPRHEYFRRILCDVIGDWVANGQVPDDMVYLGQIVTEIAGQNAHDYFDI</sequence>
<evidence type="ECO:0000256" key="5">
    <source>
        <dbReference type="ARBA" id="ARBA00020555"/>
    </source>
</evidence>
<dbReference type="EMBL" id="JWHU01000043">
    <property type="protein sequence ID" value="KIU19027.1"/>
    <property type="molecule type" value="Genomic_DNA"/>
</dbReference>
<dbReference type="SUPFAM" id="SSF51556">
    <property type="entry name" value="Metallo-dependent hydrolases"/>
    <property type="match status" value="1"/>
</dbReference>
<comment type="pathway">
    <text evidence="2 7">Carbohydrate metabolism; pentose and glucuronate interconversion.</text>
</comment>
<keyword evidence="6 7" id="KW-0413">Isomerase</keyword>
<dbReference type="InterPro" id="IPR003766">
    <property type="entry name" value="Uronate_isomerase"/>
</dbReference>
<dbReference type="Gene3D" id="1.10.2020.10">
    <property type="entry name" value="uronate isomerase, domain 2, chain A"/>
    <property type="match status" value="1"/>
</dbReference>
<dbReference type="Pfam" id="PF02614">
    <property type="entry name" value="UxaC"/>
    <property type="match status" value="1"/>
</dbReference>
<dbReference type="HAMAP" id="MF_00675">
    <property type="entry name" value="UxaC"/>
    <property type="match status" value="1"/>
</dbReference>
<evidence type="ECO:0000256" key="6">
    <source>
        <dbReference type="ARBA" id="ARBA00023235"/>
    </source>
</evidence>
<dbReference type="PATRIC" id="fig|137591.25.peg.2268"/>
<name>A0A0D1LXC5_9LACO</name>
<evidence type="ECO:0000313" key="9">
    <source>
        <dbReference type="Proteomes" id="UP000032287"/>
    </source>
</evidence>
<dbReference type="Proteomes" id="UP000032287">
    <property type="component" value="Unassembled WGS sequence"/>
</dbReference>
<dbReference type="InterPro" id="IPR032466">
    <property type="entry name" value="Metal_Hydrolase"/>
</dbReference>
<comment type="catalytic activity">
    <reaction evidence="7">
        <text>aldehydo-D-galacturonate = keto-D-tagaturonate</text>
        <dbReference type="Rhea" id="RHEA:27702"/>
        <dbReference type="ChEBI" id="CHEBI:12952"/>
        <dbReference type="ChEBI" id="CHEBI:17886"/>
    </reaction>
</comment>
<evidence type="ECO:0000256" key="2">
    <source>
        <dbReference type="ARBA" id="ARBA00004892"/>
    </source>
</evidence>
<dbReference type="NCBIfam" id="NF002794">
    <property type="entry name" value="PRK02925.1"/>
    <property type="match status" value="1"/>
</dbReference>
<dbReference type="PANTHER" id="PTHR30068:SF4">
    <property type="entry name" value="URONATE ISOMERASE"/>
    <property type="match status" value="1"/>
</dbReference>
<comment type="catalytic activity">
    <reaction evidence="1 7">
        <text>D-glucuronate = D-fructuronate</text>
        <dbReference type="Rhea" id="RHEA:13049"/>
        <dbReference type="ChEBI" id="CHEBI:58720"/>
        <dbReference type="ChEBI" id="CHEBI:59863"/>
        <dbReference type="EC" id="5.3.1.12"/>
    </reaction>
</comment>
<evidence type="ECO:0000256" key="1">
    <source>
        <dbReference type="ARBA" id="ARBA00001165"/>
    </source>
</evidence>
<dbReference type="Gene3D" id="3.20.20.140">
    <property type="entry name" value="Metal-dependent hydrolases"/>
    <property type="match status" value="1"/>
</dbReference>
<evidence type="ECO:0000256" key="7">
    <source>
        <dbReference type="HAMAP-Rule" id="MF_00675"/>
    </source>
</evidence>
<evidence type="ECO:0000256" key="3">
    <source>
        <dbReference type="ARBA" id="ARBA00008397"/>
    </source>
</evidence>
<reference evidence="8 9" key="1">
    <citation type="journal article" date="2015" name="Microbiology (Mosc.)">
        <title>Genomics of the Weissella cibaria species with an examination of its metabolic traits.</title>
        <authorList>
            <person name="Lynch K.M."/>
            <person name="Lucid A."/>
            <person name="Arendt E.K."/>
            <person name="Sleator R.D."/>
            <person name="Lucey B."/>
            <person name="Coffey A."/>
        </authorList>
    </citation>
    <scope>NUCLEOTIDE SEQUENCE [LARGE SCALE GENOMIC DNA]</scope>
    <source>
        <strain evidence="8 9">MG1</strain>
    </source>
</reference>
<organism evidence="8 9">
    <name type="scientific">Weissella cibaria</name>
    <dbReference type="NCBI Taxonomy" id="137591"/>
    <lineage>
        <taxon>Bacteria</taxon>
        <taxon>Bacillati</taxon>
        <taxon>Bacillota</taxon>
        <taxon>Bacilli</taxon>
        <taxon>Lactobacillales</taxon>
        <taxon>Lactobacillaceae</taxon>
        <taxon>Weissella</taxon>
    </lineage>
</organism>
<dbReference type="EC" id="5.3.1.12" evidence="4 7"/>
<dbReference type="GO" id="GO:0019698">
    <property type="term" value="P:D-galacturonate catabolic process"/>
    <property type="evidence" value="ECO:0007669"/>
    <property type="project" value="TreeGrafter"/>
</dbReference>